<dbReference type="EMBL" id="JAOQKE010000027">
    <property type="protein sequence ID" value="MCU6726503.1"/>
    <property type="molecule type" value="Genomic_DNA"/>
</dbReference>
<gene>
    <name evidence="1" type="ORF">OCV47_14440</name>
</gene>
<sequence length="297" mass="35327">MDTERYFKATEENLDNIENYLEGTEEELKVIIDYVEITRHIQEIHQWYEIFMYSLDQLKKATWYNNKIGINAYLISLIGAGKTIADSMSLCIEKNYGKEERLFISKEYDNSFSYKFLIRLRNYSQHGHIPVSIIENRPKFDLMQIYNTPHYEFNNTLRKEVEDFIKFIHKNHDCAEGPMLDFESTVCSYTCSIFRIYKKFLEKICVSVEKYRNEIQLAIKEKPEIIKHGDKRMDGWIFYVIKDVDDKNIQAVDAVSNPNEMISMWKNEVIDILKKENRILKEMTSKSIPVGNFKRNP</sequence>
<keyword evidence="2" id="KW-1185">Reference proteome</keyword>
<protein>
    <submittedName>
        <fullName evidence="1">Uncharacterized protein</fullName>
    </submittedName>
</protein>
<name>A0ABT2SPR5_9FIRM</name>
<dbReference type="RefSeq" id="WP_262655767.1">
    <property type="nucleotide sequence ID" value="NZ_JAOQKE010000027.1"/>
</dbReference>
<dbReference type="Proteomes" id="UP001652338">
    <property type="component" value="Unassembled WGS sequence"/>
</dbReference>
<evidence type="ECO:0000313" key="2">
    <source>
        <dbReference type="Proteomes" id="UP001652338"/>
    </source>
</evidence>
<proteinExistence type="predicted"/>
<reference evidence="1 2" key="1">
    <citation type="journal article" date="2021" name="ISME Commun">
        <title>Automated analysis of genomic sequences facilitates high-throughput and comprehensive description of bacteria.</title>
        <authorList>
            <person name="Hitch T.C.A."/>
        </authorList>
    </citation>
    <scope>NUCLEOTIDE SEQUENCE [LARGE SCALE GENOMIC DNA]</scope>
    <source>
        <strain evidence="1 2">Sanger_29</strain>
    </source>
</reference>
<accession>A0ABT2SPR5</accession>
<organism evidence="1 2">
    <name type="scientific">Muricoprocola aceti</name>
    <dbReference type="NCBI Taxonomy" id="2981772"/>
    <lineage>
        <taxon>Bacteria</taxon>
        <taxon>Bacillati</taxon>
        <taxon>Bacillota</taxon>
        <taxon>Clostridia</taxon>
        <taxon>Lachnospirales</taxon>
        <taxon>Lachnospiraceae</taxon>
        <taxon>Muricoprocola</taxon>
    </lineage>
</organism>
<evidence type="ECO:0000313" key="1">
    <source>
        <dbReference type="EMBL" id="MCU6726503.1"/>
    </source>
</evidence>
<comment type="caution">
    <text evidence="1">The sequence shown here is derived from an EMBL/GenBank/DDBJ whole genome shotgun (WGS) entry which is preliminary data.</text>
</comment>